<dbReference type="SUPFAM" id="SSF57903">
    <property type="entry name" value="FYVE/PHD zinc finger"/>
    <property type="match status" value="1"/>
</dbReference>
<dbReference type="Pfam" id="PF01363">
    <property type="entry name" value="FYVE"/>
    <property type="match status" value="1"/>
</dbReference>
<dbReference type="InterPro" id="IPR013083">
    <property type="entry name" value="Znf_RING/FYVE/PHD"/>
</dbReference>
<evidence type="ECO:0000256" key="5">
    <source>
        <dbReference type="SAM" id="MobiDB-lite"/>
    </source>
</evidence>
<sequence>MGLPLLSGVPPPNAGGTAEMACRKCAKEFNMLFTRSRRCNHCGYAYCSSCTDYQALMPRETNSQGGNMASAPGYDPMHVCAFCIEFLQITASGKGVLRTLQLAKLRKYAAAYNIRIDHAVEKDDVINALLAVRHPNGCLAPVNEDYYRKYSVPNRSGSNRSRGLFSPRTSNNTPPAPAPAPPPQHSRPEFARPDLAPDGPPPTPVRPRTQPYSSGPPPQNPSTRPASAARPQRQQQYQQYPQHHPGYPHPGSYQTHYTPPPPPPPPIPQTSRPRASSAAPPATRAPPSPPPTLDELVEMTHDHISALSISALKAHGGNMILEKGDLVKKVADLVEDEKRERERMRVMEEREDEERIRGEEEREGKRRREEEDRMRGERMDEGESSSGPPPPPLPAVPKPSFMEHEEANIAVVDCGDHLAMCRNCCDAIMGSTRECPLCRTRIITEARLLRIYKP</sequence>
<evidence type="ECO:0000256" key="2">
    <source>
        <dbReference type="ARBA" id="ARBA00022771"/>
    </source>
</evidence>
<feature type="compositionally biased region" description="Polar residues" evidence="5">
    <location>
        <begin position="153"/>
        <end position="173"/>
    </location>
</feature>
<feature type="compositionally biased region" description="Pro residues" evidence="5">
    <location>
        <begin position="283"/>
        <end position="292"/>
    </location>
</feature>
<keyword evidence="8" id="KW-1185">Reference proteome</keyword>
<comment type="caution">
    <text evidence="7">The sequence shown here is derived from an EMBL/GenBank/DDBJ whole genome shotgun (WGS) entry which is preliminary data.</text>
</comment>
<proteinExistence type="predicted"/>
<feature type="compositionally biased region" description="Basic and acidic residues" evidence="5">
    <location>
        <begin position="337"/>
        <end position="381"/>
    </location>
</feature>
<feature type="region of interest" description="Disordered" evidence="5">
    <location>
        <begin position="151"/>
        <end position="299"/>
    </location>
</feature>
<dbReference type="PROSITE" id="PS50178">
    <property type="entry name" value="ZF_FYVE"/>
    <property type="match status" value="1"/>
</dbReference>
<reference evidence="7" key="1">
    <citation type="submission" date="2020-11" db="EMBL/GenBank/DDBJ databases">
        <authorList>
            <consortium name="DOE Joint Genome Institute"/>
            <person name="Ahrendt S."/>
            <person name="Riley R."/>
            <person name="Andreopoulos W."/>
            <person name="Labutti K."/>
            <person name="Pangilinan J."/>
            <person name="Ruiz-Duenas F.J."/>
            <person name="Barrasa J.M."/>
            <person name="Sanchez-Garcia M."/>
            <person name="Camarero S."/>
            <person name="Miyauchi S."/>
            <person name="Serrano A."/>
            <person name="Linde D."/>
            <person name="Babiker R."/>
            <person name="Drula E."/>
            <person name="Ayuso-Fernandez I."/>
            <person name="Pacheco R."/>
            <person name="Padilla G."/>
            <person name="Ferreira P."/>
            <person name="Barriuso J."/>
            <person name="Kellner H."/>
            <person name="Castanera R."/>
            <person name="Alfaro M."/>
            <person name="Ramirez L."/>
            <person name="Pisabarro A.G."/>
            <person name="Kuo A."/>
            <person name="Tritt A."/>
            <person name="Lipzen A."/>
            <person name="He G."/>
            <person name="Yan M."/>
            <person name="Ng V."/>
            <person name="Cullen D."/>
            <person name="Martin F."/>
            <person name="Rosso M.-N."/>
            <person name="Henrissat B."/>
            <person name="Hibbett D."/>
            <person name="Martinez A.T."/>
            <person name="Grigoriev I.V."/>
        </authorList>
    </citation>
    <scope>NUCLEOTIDE SEQUENCE</scope>
    <source>
        <strain evidence="7">AH 40177</strain>
    </source>
</reference>
<dbReference type="OrthoDB" id="3045089at2759"/>
<dbReference type="SMART" id="SM00064">
    <property type="entry name" value="FYVE"/>
    <property type="match status" value="1"/>
</dbReference>
<dbReference type="AlphaFoldDB" id="A0A9P5UDG2"/>
<evidence type="ECO:0000313" key="8">
    <source>
        <dbReference type="Proteomes" id="UP000772434"/>
    </source>
</evidence>
<dbReference type="GO" id="GO:0008270">
    <property type="term" value="F:zinc ion binding"/>
    <property type="evidence" value="ECO:0007669"/>
    <property type="project" value="UniProtKB-KW"/>
</dbReference>
<dbReference type="Proteomes" id="UP000772434">
    <property type="component" value="Unassembled WGS sequence"/>
</dbReference>
<dbReference type="PANTHER" id="PTHR48125">
    <property type="entry name" value="LP07818P1"/>
    <property type="match status" value="1"/>
</dbReference>
<feature type="compositionally biased region" description="Pro residues" evidence="5">
    <location>
        <begin position="174"/>
        <end position="185"/>
    </location>
</feature>
<dbReference type="InterPro" id="IPR011011">
    <property type="entry name" value="Znf_FYVE_PHD"/>
</dbReference>
<dbReference type="InterPro" id="IPR000306">
    <property type="entry name" value="Znf_FYVE"/>
</dbReference>
<organism evidence="7 8">
    <name type="scientific">Rhodocollybia butyracea</name>
    <dbReference type="NCBI Taxonomy" id="206335"/>
    <lineage>
        <taxon>Eukaryota</taxon>
        <taxon>Fungi</taxon>
        <taxon>Dikarya</taxon>
        <taxon>Basidiomycota</taxon>
        <taxon>Agaricomycotina</taxon>
        <taxon>Agaricomycetes</taxon>
        <taxon>Agaricomycetidae</taxon>
        <taxon>Agaricales</taxon>
        <taxon>Marasmiineae</taxon>
        <taxon>Omphalotaceae</taxon>
        <taxon>Rhodocollybia</taxon>
    </lineage>
</organism>
<feature type="region of interest" description="Disordered" evidence="5">
    <location>
        <begin position="337"/>
        <end position="399"/>
    </location>
</feature>
<feature type="compositionally biased region" description="Low complexity" evidence="5">
    <location>
        <begin position="270"/>
        <end position="282"/>
    </location>
</feature>
<evidence type="ECO:0000256" key="4">
    <source>
        <dbReference type="PROSITE-ProRule" id="PRU00091"/>
    </source>
</evidence>
<feature type="domain" description="FYVE-type" evidence="6">
    <location>
        <begin position="22"/>
        <end position="88"/>
    </location>
</feature>
<keyword evidence="3" id="KW-0862">Zinc</keyword>
<accession>A0A9P5UDG2</accession>
<dbReference type="Pfam" id="PF13920">
    <property type="entry name" value="zf-C3HC4_3"/>
    <property type="match status" value="1"/>
</dbReference>
<feature type="compositionally biased region" description="Pro residues" evidence="5">
    <location>
        <begin position="387"/>
        <end position="397"/>
    </location>
</feature>
<evidence type="ECO:0000313" key="7">
    <source>
        <dbReference type="EMBL" id="KAF9075136.1"/>
    </source>
</evidence>
<dbReference type="Gene3D" id="3.30.40.10">
    <property type="entry name" value="Zinc/RING finger domain, C3HC4 (zinc finger)"/>
    <property type="match status" value="2"/>
</dbReference>
<evidence type="ECO:0000256" key="3">
    <source>
        <dbReference type="ARBA" id="ARBA00022833"/>
    </source>
</evidence>
<keyword evidence="1" id="KW-0479">Metal-binding</keyword>
<feature type="compositionally biased region" description="Low complexity" evidence="5">
    <location>
        <begin position="224"/>
        <end position="254"/>
    </location>
</feature>
<dbReference type="EMBL" id="JADNRY010000010">
    <property type="protein sequence ID" value="KAF9075136.1"/>
    <property type="molecule type" value="Genomic_DNA"/>
</dbReference>
<dbReference type="PANTHER" id="PTHR48125:SF12">
    <property type="entry name" value="AT HOOK TRANSCRIPTION FACTOR FAMILY-RELATED"/>
    <property type="match status" value="1"/>
</dbReference>
<dbReference type="InterPro" id="IPR017455">
    <property type="entry name" value="Znf_FYVE-rel"/>
</dbReference>
<keyword evidence="2 4" id="KW-0863">Zinc-finger</keyword>
<gene>
    <name evidence="7" type="ORF">BDP27DRAFT_1315567</name>
</gene>
<evidence type="ECO:0000259" key="6">
    <source>
        <dbReference type="PROSITE" id="PS50178"/>
    </source>
</evidence>
<evidence type="ECO:0000256" key="1">
    <source>
        <dbReference type="ARBA" id="ARBA00022723"/>
    </source>
</evidence>
<name>A0A9P5UDG2_9AGAR</name>
<protein>
    <recommendedName>
        <fullName evidence="6">FYVE-type domain-containing protein</fullName>
    </recommendedName>
</protein>
<feature type="compositionally biased region" description="Pro residues" evidence="5">
    <location>
        <begin position="258"/>
        <end position="268"/>
    </location>
</feature>